<dbReference type="Proteomes" id="UP000325081">
    <property type="component" value="Unassembled WGS sequence"/>
</dbReference>
<evidence type="ECO:0000313" key="3">
    <source>
        <dbReference type="Proteomes" id="UP000325081"/>
    </source>
</evidence>
<comment type="caution">
    <text evidence="2">The sequence shown here is derived from an EMBL/GenBank/DDBJ whole genome shotgun (WGS) entry which is preliminary data.</text>
</comment>
<dbReference type="EMBL" id="BKCP01000002">
    <property type="protein sequence ID" value="GER25304.1"/>
    <property type="molecule type" value="Genomic_DNA"/>
</dbReference>
<dbReference type="AlphaFoldDB" id="A0A5A7NXY7"/>
<organism evidence="2 3">
    <name type="scientific">Striga asiatica</name>
    <name type="common">Asiatic witchweed</name>
    <name type="synonym">Buchnera asiatica</name>
    <dbReference type="NCBI Taxonomy" id="4170"/>
    <lineage>
        <taxon>Eukaryota</taxon>
        <taxon>Viridiplantae</taxon>
        <taxon>Streptophyta</taxon>
        <taxon>Embryophyta</taxon>
        <taxon>Tracheophyta</taxon>
        <taxon>Spermatophyta</taxon>
        <taxon>Magnoliopsida</taxon>
        <taxon>eudicotyledons</taxon>
        <taxon>Gunneridae</taxon>
        <taxon>Pentapetalae</taxon>
        <taxon>asterids</taxon>
        <taxon>lamiids</taxon>
        <taxon>Lamiales</taxon>
        <taxon>Orobanchaceae</taxon>
        <taxon>Buchnereae</taxon>
        <taxon>Striga</taxon>
    </lineage>
</organism>
<feature type="region of interest" description="Disordered" evidence="1">
    <location>
        <begin position="75"/>
        <end position="101"/>
    </location>
</feature>
<proteinExistence type="predicted"/>
<reference evidence="3" key="1">
    <citation type="journal article" date="2019" name="Curr. Biol.">
        <title>Genome Sequence of Striga asiatica Provides Insight into the Evolution of Plant Parasitism.</title>
        <authorList>
            <person name="Yoshida S."/>
            <person name="Kim S."/>
            <person name="Wafula E.K."/>
            <person name="Tanskanen J."/>
            <person name="Kim Y.M."/>
            <person name="Honaas L."/>
            <person name="Yang Z."/>
            <person name="Spallek T."/>
            <person name="Conn C.E."/>
            <person name="Ichihashi Y."/>
            <person name="Cheong K."/>
            <person name="Cui S."/>
            <person name="Der J.P."/>
            <person name="Gundlach H."/>
            <person name="Jiao Y."/>
            <person name="Hori C."/>
            <person name="Ishida J.K."/>
            <person name="Kasahara H."/>
            <person name="Kiba T."/>
            <person name="Kim M.S."/>
            <person name="Koo N."/>
            <person name="Laohavisit A."/>
            <person name="Lee Y.H."/>
            <person name="Lumba S."/>
            <person name="McCourt P."/>
            <person name="Mortimer J.C."/>
            <person name="Mutuku J.M."/>
            <person name="Nomura T."/>
            <person name="Sasaki-Sekimoto Y."/>
            <person name="Seto Y."/>
            <person name="Wang Y."/>
            <person name="Wakatake T."/>
            <person name="Sakakibara H."/>
            <person name="Demura T."/>
            <person name="Yamaguchi S."/>
            <person name="Yoneyama K."/>
            <person name="Manabe R.I."/>
            <person name="Nelson D.C."/>
            <person name="Schulman A.H."/>
            <person name="Timko M.P."/>
            <person name="dePamphilis C.W."/>
            <person name="Choi D."/>
            <person name="Shirasu K."/>
        </authorList>
    </citation>
    <scope>NUCLEOTIDE SEQUENCE [LARGE SCALE GENOMIC DNA]</scope>
    <source>
        <strain evidence="3">cv. UVA1</strain>
    </source>
</reference>
<name>A0A5A7NXY7_STRAF</name>
<sequence length="101" mass="11469">MALEYCHLSTFNMQNNCIFGICTNDNGKLVNSGRRIKLLYSNWKYNNNSATWDENELVGFTIRTSLVSMQVYSTPVSVPPSQYNPLDEPRPLGLRSETTDS</sequence>
<feature type="compositionally biased region" description="Polar residues" evidence="1">
    <location>
        <begin position="75"/>
        <end position="84"/>
    </location>
</feature>
<evidence type="ECO:0000256" key="1">
    <source>
        <dbReference type="SAM" id="MobiDB-lite"/>
    </source>
</evidence>
<keyword evidence="3" id="KW-1185">Reference proteome</keyword>
<accession>A0A5A7NXY7</accession>
<evidence type="ECO:0000313" key="2">
    <source>
        <dbReference type="EMBL" id="GER25304.1"/>
    </source>
</evidence>
<protein>
    <submittedName>
        <fullName evidence="2">Disease resistance protein</fullName>
    </submittedName>
</protein>
<gene>
    <name evidence="2" type="ORF">STAS_00877</name>
</gene>